<proteinExistence type="predicted"/>
<feature type="compositionally biased region" description="Basic and acidic residues" evidence="1">
    <location>
        <begin position="41"/>
        <end position="54"/>
    </location>
</feature>
<sequence length="178" mass="19296">MVEESAENVAPAAAGKKAKPAAEEAPATDSAAPSEAGKPPSGEKKVPPKKEKPPAVEAKPFTEFIQQDYIPALTQALADKGVADLQIALERAKIAIKGYETEPECSQVIGRWSDGNRQFNVYLFEDNIQSARAFSCADGKHQASTLEAFLIDERKVTLDLMVSGVVLRLNSQKWLTRN</sequence>
<dbReference type="InterPro" id="IPR021374">
    <property type="entry name" value="DUF2996"/>
</dbReference>
<dbReference type="EMBL" id="CP003600">
    <property type="protein sequence ID" value="AFY96083.1"/>
    <property type="molecule type" value="Genomic_DNA"/>
</dbReference>
<feature type="compositionally biased region" description="Low complexity" evidence="1">
    <location>
        <begin position="23"/>
        <end position="40"/>
    </location>
</feature>
<protein>
    <recommendedName>
        <fullName evidence="4">DUF2996 domain-containing protein</fullName>
    </recommendedName>
</protein>
<dbReference type="eggNOG" id="ENOG5031HP9">
    <property type="taxonomic scope" value="Bacteria"/>
</dbReference>
<dbReference type="AlphaFoldDB" id="K9UN32"/>
<dbReference type="RefSeq" id="WP_015162167.1">
    <property type="nucleotide sequence ID" value="NC_019697.1"/>
</dbReference>
<dbReference type="Pfam" id="PF11210">
    <property type="entry name" value="DUF2996"/>
    <property type="match status" value="1"/>
</dbReference>
<evidence type="ECO:0008006" key="4">
    <source>
        <dbReference type="Google" id="ProtNLM"/>
    </source>
</evidence>
<name>K9UN32_CHAP6</name>
<dbReference type="Proteomes" id="UP000010366">
    <property type="component" value="Chromosome"/>
</dbReference>
<dbReference type="HOGENOM" id="CLU_093094_0_1_3"/>
<evidence type="ECO:0000313" key="3">
    <source>
        <dbReference type="Proteomes" id="UP000010366"/>
    </source>
</evidence>
<dbReference type="KEGG" id="cmp:Cha6605_5189"/>
<reference evidence="2 3" key="1">
    <citation type="submission" date="2012-05" db="EMBL/GenBank/DDBJ databases">
        <title>Finished chromosome of genome of Chamaesiphon sp. PCC 6605.</title>
        <authorList>
            <consortium name="US DOE Joint Genome Institute"/>
            <person name="Gugger M."/>
            <person name="Coursin T."/>
            <person name="Rippka R."/>
            <person name="Tandeau De Marsac N."/>
            <person name="Huntemann M."/>
            <person name="Wei C.-L."/>
            <person name="Han J."/>
            <person name="Detter J.C."/>
            <person name="Han C."/>
            <person name="Tapia R."/>
            <person name="Chen A."/>
            <person name="Kyrpides N."/>
            <person name="Mavromatis K."/>
            <person name="Markowitz V."/>
            <person name="Szeto E."/>
            <person name="Ivanova N."/>
            <person name="Pagani I."/>
            <person name="Pati A."/>
            <person name="Goodwin L."/>
            <person name="Nordberg H.P."/>
            <person name="Cantor M.N."/>
            <person name="Hua S.X."/>
            <person name="Woyke T."/>
            <person name="Kerfeld C.A."/>
        </authorList>
    </citation>
    <scope>NUCLEOTIDE SEQUENCE [LARGE SCALE GENOMIC DNA]</scope>
    <source>
        <strain evidence="3">ATCC 27169 / PCC 6605</strain>
    </source>
</reference>
<dbReference type="STRING" id="1173020.Cha6605_5189"/>
<dbReference type="OrthoDB" id="465001at2"/>
<feature type="region of interest" description="Disordered" evidence="1">
    <location>
        <begin position="1"/>
        <end position="56"/>
    </location>
</feature>
<dbReference type="PANTHER" id="PTHR36341">
    <property type="entry name" value="DUF2996 FAMILY PROTEIN"/>
    <property type="match status" value="1"/>
</dbReference>
<accession>K9UN32</accession>
<evidence type="ECO:0000256" key="1">
    <source>
        <dbReference type="SAM" id="MobiDB-lite"/>
    </source>
</evidence>
<organism evidence="2 3">
    <name type="scientific">Chamaesiphon minutus (strain ATCC 27169 / PCC 6605)</name>
    <dbReference type="NCBI Taxonomy" id="1173020"/>
    <lineage>
        <taxon>Bacteria</taxon>
        <taxon>Bacillati</taxon>
        <taxon>Cyanobacteriota</taxon>
        <taxon>Cyanophyceae</taxon>
        <taxon>Gomontiellales</taxon>
        <taxon>Chamaesiphonaceae</taxon>
        <taxon>Chamaesiphon</taxon>
    </lineage>
</organism>
<keyword evidence="3" id="KW-1185">Reference proteome</keyword>
<gene>
    <name evidence="2" type="ORF">Cha6605_5189</name>
</gene>
<dbReference type="PANTHER" id="PTHR36341:SF3">
    <property type="entry name" value="DUF2996 FAMILY PROTEIN"/>
    <property type="match status" value="1"/>
</dbReference>
<evidence type="ECO:0000313" key="2">
    <source>
        <dbReference type="EMBL" id="AFY96083.1"/>
    </source>
</evidence>